<keyword evidence="5 6" id="KW-0129">CBS domain</keyword>
<dbReference type="Pfam" id="PF03471">
    <property type="entry name" value="CorC_HlyC"/>
    <property type="match status" value="1"/>
</dbReference>
<dbReference type="CDD" id="cd04590">
    <property type="entry name" value="CBS_pair_CorC_HlyC_assoc"/>
    <property type="match status" value="1"/>
</dbReference>
<dbReference type="Proteomes" id="UP000198668">
    <property type="component" value="Unassembled WGS sequence"/>
</dbReference>
<dbReference type="GO" id="GO:0005886">
    <property type="term" value="C:plasma membrane"/>
    <property type="evidence" value="ECO:0007669"/>
    <property type="project" value="UniProtKB-SubCell"/>
</dbReference>
<comment type="subcellular location">
    <subcellularLocation>
        <location evidence="1">Cell membrane</location>
        <topology evidence="1">Multi-pass membrane protein</topology>
    </subcellularLocation>
</comment>
<dbReference type="PROSITE" id="PS51371">
    <property type="entry name" value="CBS"/>
    <property type="match status" value="2"/>
</dbReference>
<keyword evidence="3" id="KW-1003">Cell membrane</keyword>
<evidence type="ECO:0000256" key="5">
    <source>
        <dbReference type="ARBA" id="ARBA00023122"/>
    </source>
</evidence>
<keyword evidence="10" id="KW-1185">Reference proteome</keyword>
<dbReference type="SMART" id="SM00116">
    <property type="entry name" value="CBS"/>
    <property type="match status" value="2"/>
</dbReference>
<comment type="similarity">
    <text evidence="2">Belongs to the UPF0053 family.</text>
</comment>
<dbReference type="SUPFAM" id="SSF56176">
    <property type="entry name" value="FAD-binding/transporter-associated domain-like"/>
    <property type="match status" value="1"/>
</dbReference>
<keyword evidence="7" id="KW-0472">Membrane</keyword>
<dbReference type="SUPFAM" id="SSF54631">
    <property type="entry name" value="CBS-domain pair"/>
    <property type="match status" value="1"/>
</dbReference>
<evidence type="ECO:0000256" key="2">
    <source>
        <dbReference type="ARBA" id="ARBA00006337"/>
    </source>
</evidence>
<dbReference type="InterPro" id="IPR046342">
    <property type="entry name" value="CBS_dom_sf"/>
</dbReference>
<dbReference type="PANTHER" id="PTHR22777:SF32">
    <property type="entry name" value="UPF0053 INNER MEMBRANE PROTEIN YFJD"/>
    <property type="match status" value="1"/>
</dbReference>
<accession>A0A1I3BZD3</accession>
<gene>
    <name evidence="9" type="ORF">SAMN04489868_11141</name>
</gene>
<reference evidence="9 10" key="1">
    <citation type="submission" date="2016-10" db="EMBL/GenBank/DDBJ databases">
        <authorList>
            <person name="de Groot N.N."/>
        </authorList>
    </citation>
    <scope>NUCLEOTIDE SEQUENCE [LARGE SCALE GENOMIC DNA]</scope>
    <source>
        <strain evidence="9 10">DSM 27630</strain>
    </source>
</reference>
<evidence type="ECO:0000313" key="10">
    <source>
        <dbReference type="Proteomes" id="UP000198668"/>
    </source>
</evidence>
<evidence type="ECO:0000259" key="8">
    <source>
        <dbReference type="PROSITE" id="PS51371"/>
    </source>
</evidence>
<dbReference type="InterPro" id="IPR044751">
    <property type="entry name" value="Ion_transp-like_CBS"/>
</dbReference>
<dbReference type="SMART" id="SM01091">
    <property type="entry name" value="CorC_HlyC"/>
    <property type="match status" value="1"/>
</dbReference>
<dbReference type="InterPro" id="IPR016169">
    <property type="entry name" value="FAD-bd_PCMH_sub2"/>
</dbReference>
<dbReference type="InterPro" id="IPR036318">
    <property type="entry name" value="FAD-bd_PCMH-like_sf"/>
</dbReference>
<dbReference type="InterPro" id="IPR000644">
    <property type="entry name" value="CBS_dom"/>
</dbReference>
<feature type="domain" description="CBS" evidence="8">
    <location>
        <begin position="263"/>
        <end position="323"/>
    </location>
</feature>
<evidence type="ECO:0000256" key="3">
    <source>
        <dbReference type="ARBA" id="ARBA00022475"/>
    </source>
</evidence>
<dbReference type="AlphaFoldDB" id="A0A1I3BZD3"/>
<keyword evidence="7" id="KW-0812">Transmembrane</keyword>
<organism evidence="9 10">
    <name type="scientific">Pisciglobus halotolerans</name>
    <dbReference type="NCBI Taxonomy" id="745365"/>
    <lineage>
        <taxon>Bacteria</taxon>
        <taxon>Bacillati</taxon>
        <taxon>Bacillota</taxon>
        <taxon>Bacilli</taxon>
        <taxon>Lactobacillales</taxon>
        <taxon>Carnobacteriaceae</taxon>
    </lineage>
</organism>
<feature type="transmembrane region" description="Helical" evidence="7">
    <location>
        <begin position="84"/>
        <end position="106"/>
    </location>
</feature>
<evidence type="ECO:0000313" key="9">
    <source>
        <dbReference type="EMBL" id="SFH67675.1"/>
    </source>
</evidence>
<evidence type="ECO:0000256" key="7">
    <source>
        <dbReference type="SAM" id="Phobius"/>
    </source>
</evidence>
<dbReference type="EMBL" id="FOQE01000011">
    <property type="protein sequence ID" value="SFH67675.1"/>
    <property type="molecule type" value="Genomic_DNA"/>
</dbReference>
<feature type="transmembrane region" description="Helical" evidence="7">
    <location>
        <begin position="6"/>
        <end position="24"/>
    </location>
</feature>
<dbReference type="GO" id="GO:0050660">
    <property type="term" value="F:flavin adenine dinucleotide binding"/>
    <property type="evidence" value="ECO:0007669"/>
    <property type="project" value="InterPro"/>
</dbReference>
<dbReference type="Gene3D" id="3.10.580.10">
    <property type="entry name" value="CBS-domain"/>
    <property type="match status" value="1"/>
</dbReference>
<dbReference type="InterPro" id="IPR005170">
    <property type="entry name" value="Transptr-assoc_dom"/>
</dbReference>
<evidence type="ECO:0000256" key="1">
    <source>
        <dbReference type="ARBA" id="ARBA00004651"/>
    </source>
</evidence>
<proteinExistence type="inferred from homology"/>
<dbReference type="Gene3D" id="3.30.465.10">
    <property type="match status" value="1"/>
</dbReference>
<keyword evidence="7" id="KW-1133">Transmembrane helix</keyword>
<feature type="domain" description="CBS" evidence="8">
    <location>
        <begin position="195"/>
        <end position="260"/>
    </location>
</feature>
<evidence type="ECO:0000256" key="4">
    <source>
        <dbReference type="ARBA" id="ARBA00022737"/>
    </source>
</evidence>
<protein>
    <submittedName>
        <fullName evidence="9">Hemolysin, contains CBS domains</fullName>
    </submittedName>
</protein>
<keyword evidence="4" id="KW-0677">Repeat</keyword>
<sequence length="433" mass="50028">MDGDSIRLLIGIILTVAAVLWITVTEKLLKNGWSSKSEQEEKKAQKKLFEKPEDRLASLSFIKMLMLIVLGSLQTIFLERFAEGFLLWFYLVICAMVYWLTAEGLLKMVATTNYNKWFSRSRWLVNLLVMICKPINRLKEKSLQIMNLSSSDIDQDNEILSLLDSIRVESDLSDQEYQLIQSAIHFKDLEANDILTPRVDVIAAELQADHDEIEDLFYEHGYSRILIYDDTIDHVVGVLHQKDFIQFMKKAYLYNKNISLTSILKPTVVAPPNMKIAVLLKMLQEKKTHMAVITDEYGITSGIVTLEDIVEELVGEIWDEHDEIEEEMIALDNQTYRVLAHANIDKVLRLFDIEDEFTSNTVSGFVIEAMGKMPAEGDSFFYHQLKITVLKLGFHRIHEVLIECTEEEQEDDLLIDDFVRSFEIEANEKEILF</sequence>
<evidence type="ECO:0000256" key="6">
    <source>
        <dbReference type="PROSITE-ProRule" id="PRU00703"/>
    </source>
</evidence>
<dbReference type="RefSeq" id="WP_092092023.1">
    <property type="nucleotide sequence ID" value="NZ_FOQE01000011.1"/>
</dbReference>
<dbReference type="Pfam" id="PF00571">
    <property type="entry name" value="CBS"/>
    <property type="match status" value="2"/>
</dbReference>
<dbReference type="OrthoDB" id="9798188at2"/>
<dbReference type="FunFam" id="3.10.580.10:FF:000002">
    <property type="entry name" value="Magnesium/cobalt efflux protein CorC"/>
    <property type="match status" value="1"/>
</dbReference>
<dbReference type="PANTHER" id="PTHR22777">
    <property type="entry name" value="HEMOLYSIN-RELATED"/>
    <property type="match status" value="1"/>
</dbReference>
<feature type="transmembrane region" description="Helical" evidence="7">
    <location>
        <begin position="56"/>
        <end position="78"/>
    </location>
</feature>
<name>A0A1I3BZD3_9LACT</name>